<organism evidence="2 3">
    <name type="scientific">Nitrosomonas aestuarii</name>
    <dbReference type="NCBI Taxonomy" id="52441"/>
    <lineage>
        <taxon>Bacteria</taxon>
        <taxon>Pseudomonadati</taxon>
        <taxon>Pseudomonadota</taxon>
        <taxon>Betaproteobacteria</taxon>
        <taxon>Nitrosomonadales</taxon>
        <taxon>Nitrosomonadaceae</taxon>
        <taxon>Nitrosomonas</taxon>
    </lineage>
</organism>
<dbReference type="GO" id="GO:0007165">
    <property type="term" value="P:signal transduction"/>
    <property type="evidence" value="ECO:0007669"/>
    <property type="project" value="InterPro"/>
</dbReference>
<accession>A0A1I4CUU7</accession>
<dbReference type="STRING" id="52441.SAMN05216302_101745"/>
<name>A0A1I4CUU7_9PROT</name>
<reference evidence="3" key="1">
    <citation type="submission" date="2016-10" db="EMBL/GenBank/DDBJ databases">
        <authorList>
            <person name="Varghese N."/>
            <person name="Submissions S."/>
        </authorList>
    </citation>
    <scope>NUCLEOTIDE SEQUENCE [LARGE SCALE GENOMIC DNA]</scope>
    <source>
        <strain evidence="3">Nm69</strain>
    </source>
</reference>
<dbReference type="EMBL" id="FOSP01000017">
    <property type="protein sequence ID" value="SFK84390.1"/>
    <property type="molecule type" value="Genomic_DNA"/>
</dbReference>
<dbReference type="InterPro" id="IPR035897">
    <property type="entry name" value="Toll_tir_struct_dom_sf"/>
</dbReference>
<dbReference type="Gene3D" id="3.40.50.10140">
    <property type="entry name" value="Toll/interleukin-1 receptor homology (TIR) domain"/>
    <property type="match status" value="1"/>
</dbReference>
<dbReference type="RefSeq" id="WP_090700275.1">
    <property type="nucleotide sequence ID" value="NZ_FOSP01000017.1"/>
</dbReference>
<dbReference type="SMART" id="SM00255">
    <property type="entry name" value="TIR"/>
    <property type="match status" value="1"/>
</dbReference>
<dbReference type="AlphaFoldDB" id="A0A1I4CUU7"/>
<protein>
    <submittedName>
        <fullName evidence="2">TIR domain-containing protein</fullName>
    </submittedName>
</protein>
<dbReference type="OrthoDB" id="5149141at2"/>
<keyword evidence="3" id="KW-1185">Reference proteome</keyword>
<gene>
    <name evidence="2" type="ORF">SAMN05216302_101745</name>
</gene>
<feature type="domain" description="TIR" evidence="1">
    <location>
        <begin position="1"/>
        <end position="130"/>
    </location>
</feature>
<evidence type="ECO:0000313" key="2">
    <source>
        <dbReference type="EMBL" id="SFK84390.1"/>
    </source>
</evidence>
<dbReference type="SUPFAM" id="SSF52200">
    <property type="entry name" value="Toll/Interleukin receptor TIR domain"/>
    <property type="match status" value="1"/>
</dbReference>
<sequence length="362" mass="40889">MTSVFLAHSSSDKEFVRALAGNLTKRGVKVWLDESELLIGDSLIGKIQIAIGEMKYLAAIISSHSVTSQWVQKELEAALSIELEKREVKVLPIVIDDCELPNFLIGKLYADFRKAQNYEAELDKIVKRVLFSEQKNDNSTSEVLNRLRLLEIARRVASGEIQIDTSDLDKIVITLYSILEGSHKCLSGNDLMQFCAFIASFGDVYPTAFLVLQSVAEYDGNSDKVIAASLFGLSTAKSRAGIEVFQRTIRSKKIDPYDKFLATNWILKKTNIKIEDLGEYFWSYISESSYGKKVLRDHMLNDIKSLKKDEVLLNSAIPDIVLDVVSKSEHILVPYYRNGAFENHAKQKRKRLQNFASYISTL</sequence>
<dbReference type="PROSITE" id="PS50104">
    <property type="entry name" value="TIR"/>
    <property type="match status" value="1"/>
</dbReference>
<evidence type="ECO:0000313" key="3">
    <source>
        <dbReference type="Proteomes" id="UP000199533"/>
    </source>
</evidence>
<proteinExistence type="predicted"/>
<dbReference type="Pfam" id="PF13676">
    <property type="entry name" value="TIR_2"/>
    <property type="match status" value="1"/>
</dbReference>
<dbReference type="Proteomes" id="UP000199533">
    <property type="component" value="Unassembled WGS sequence"/>
</dbReference>
<dbReference type="InterPro" id="IPR000157">
    <property type="entry name" value="TIR_dom"/>
</dbReference>
<evidence type="ECO:0000259" key="1">
    <source>
        <dbReference type="PROSITE" id="PS50104"/>
    </source>
</evidence>